<comment type="similarity">
    <text evidence="1">Belongs to the class-I pyridoxal-phosphate-dependent aminotransferase family.</text>
</comment>
<name>A0A3N9URH4_9BACI</name>
<protein>
    <recommendedName>
        <fullName evidence="1">Aminotransferase</fullName>
        <ecNumber evidence="1">2.6.1.-</ecNumber>
    </recommendedName>
</protein>
<dbReference type="InterPro" id="IPR015424">
    <property type="entry name" value="PyrdxlP-dep_Trfase"/>
</dbReference>
<sequence length="377" mass="42871">MNIKDFKLEKWLNPIVDDAKYNLGSSCVKAFNVEELFEFIGADVNEFTKELQKMSLHYGHFFGFERLLIAISKMYEDVTKDMILTVHGGTGANNLVITELVEPTDNVVAIVPNYQQHYSIPESLGAEVRYLELKEENGYLPDLNELKSLVDQNTKMITLSNPNNPTGAFIEKEMLEEICKIAASADAYVLCDEIYRGLKESYMTSIVDLYEKGIATSSTSKVFSMAGTRVGWIVTRDKATFDRLENRRSYDTICNGIFDELITAIAFEHFEKILERSREIVGESKAIFDKWIKTQPHLSCDYDQWGTTAFIKYDFDIPSDELCKDILEKVSVALCYGDCFEIPNTFRLGYAFGDPKTLEEGLNVLGEYFANLKVATR</sequence>
<organism evidence="3 4">
    <name type="scientific">Lysinibacillus composti</name>
    <dbReference type="NCBI Taxonomy" id="720633"/>
    <lineage>
        <taxon>Bacteria</taxon>
        <taxon>Bacillati</taxon>
        <taxon>Bacillota</taxon>
        <taxon>Bacilli</taxon>
        <taxon>Bacillales</taxon>
        <taxon>Bacillaceae</taxon>
        <taxon>Lysinibacillus</taxon>
    </lineage>
</organism>
<dbReference type="Proteomes" id="UP000274033">
    <property type="component" value="Unassembled WGS sequence"/>
</dbReference>
<evidence type="ECO:0000313" key="3">
    <source>
        <dbReference type="EMBL" id="RQW74496.1"/>
    </source>
</evidence>
<gene>
    <name evidence="3" type="ORF">EBB45_11445</name>
</gene>
<comment type="caution">
    <text evidence="3">The sequence shown here is derived from an EMBL/GenBank/DDBJ whole genome shotgun (WGS) entry which is preliminary data.</text>
</comment>
<keyword evidence="1 3" id="KW-0808">Transferase</keyword>
<accession>A0A3N9URH4</accession>
<dbReference type="EC" id="2.6.1.-" evidence="1"/>
<dbReference type="Gene3D" id="3.90.1150.10">
    <property type="entry name" value="Aspartate Aminotransferase, domain 1"/>
    <property type="match status" value="1"/>
</dbReference>
<keyword evidence="4" id="KW-1185">Reference proteome</keyword>
<dbReference type="GO" id="GO:0008483">
    <property type="term" value="F:transaminase activity"/>
    <property type="evidence" value="ECO:0007669"/>
    <property type="project" value="UniProtKB-KW"/>
</dbReference>
<evidence type="ECO:0000313" key="4">
    <source>
        <dbReference type="Proteomes" id="UP000274033"/>
    </source>
</evidence>
<dbReference type="CDD" id="cd00609">
    <property type="entry name" value="AAT_like"/>
    <property type="match status" value="1"/>
</dbReference>
<dbReference type="AlphaFoldDB" id="A0A3N9URH4"/>
<dbReference type="PROSITE" id="PS00105">
    <property type="entry name" value="AA_TRANSFER_CLASS_1"/>
    <property type="match status" value="1"/>
</dbReference>
<evidence type="ECO:0000256" key="1">
    <source>
        <dbReference type="RuleBase" id="RU000481"/>
    </source>
</evidence>
<dbReference type="InterPro" id="IPR004839">
    <property type="entry name" value="Aminotransferase_I/II_large"/>
</dbReference>
<proteinExistence type="inferred from homology"/>
<dbReference type="InterPro" id="IPR004838">
    <property type="entry name" value="NHTrfase_class1_PyrdxlP-BS"/>
</dbReference>
<reference evidence="3 4" key="1">
    <citation type="journal article" date="2013" name="J. Microbiol.">
        <title>Lysinibacillus chungkukjangi sp. nov., isolated from Chungkukjang, Korean fermented soybean food.</title>
        <authorList>
            <person name="Kim S.J."/>
            <person name="Jang Y.H."/>
            <person name="Hamada M."/>
            <person name="Ahn J.H."/>
            <person name="Weon H.Y."/>
            <person name="Suzuki K."/>
            <person name="Whang K.S."/>
            <person name="Kwon S.W."/>
        </authorList>
    </citation>
    <scope>NUCLEOTIDE SEQUENCE [LARGE SCALE GENOMIC DNA]</scope>
    <source>
        <strain evidence="3 4">MCCC 1A12701</strain>
    </source>
</reference>
<dbReference type="Gene3D" id="3.40.640.10">
    <property type="entry name" value="Type I PLP-dependent aspartate aminotransferase-like (Major domain)"/>
    <property type="match status" value="1"/>
</dbReference>
<dbReference type="GO" id="GO:0030170">
    <property type="term" value="F:pyridoxal phosphate binding"/>
    <property type="evidence" value="ECO:0007669"/>
    <property type="project" value="InterPro"/>
</dbReference>
<dbReference type="SUPFAM" id="SSF53383">
    <property type="entry name" value="PLP-dependent transferases"/>
    <property type="match status" value="1"/>
</dbReference>
<dbReference type="PANTHER" id="PTHR43510">
    <property type="entry name" value="AMINOTRANSFERASE FUNCTION, HYPOTHETICAL (EUROFUNG)"/>
    <property type="match status" value="1"/>
</dbReference>
<dbReference type="OrthoDB" id="9802328at2"/>
<dbReference type="EMBL" id="RRCT01000009">
    <property type="protein sequence ID" value="RQW74496.1"/>
    <property type="molecule type" value="Genomic_DNA"/>
</dbReference>
<dbReference type="RefSeq" id="WP_124764800.1">
    <property type="nucleotide sequence ID" value="NZ_JAFBDY010000008.1"/>
</dbReference>
<keyword evidence="1 3" id="KW-0032">Aminotransferase</keyword>
<dbReference type="InterPro" id="IPR015421">
    <property type="entry name" value="PyrdxlP-dep_Trfase_major"/>
</dbReference>
<evidence type="ECO:0000259" key="2">
    <source>
        <dbReference type="Pfam" id="PF00155"/>
    </source>
</evidence>
<comment type="cofactor">
    <cofactor evidence="1">
        <name>pyridoxal 5'-phosphate</name>
        <dbReference type="ChEBI" id="CHEBI:597326"/>
    </cofactor>
</comment>
<dbReference type="PANTHER" id="PTHR43510:SF1">
    <property type="entry name" value="AMINOTRANSFERASE FUNCTION, HYPOTHETICAL (EUROFUNG)"/>
    <property type="match status" value="1"/>
</dbReference>
<dbReference type="InterPro" id="IPR015422">
    <property type="entry name" value="PyrdxlP-dep_Trfase_small"/>
</dbReference>
<dbReference type="Pfam" id="PF00155">
    <property type="entry name" value="Aminotran_1_2"/>
    <property type="match status" value="1"/>
</dbReference>
<feature type="domain" description="Aminotransferase class I/classII large" evidence="2">
    <location>
        <begin position="51"/>
        <end position="364"/>
    </location>
</feature>